<proteinExistence type="inferred from homology"/>
<keyword evidence="4" id="KW-0479">Metal-binding</keyword>
<sequence>MNNIPFDNIPFELDTLSQLIDTHHLKLKYQILADIAFRHEHFPLYSVELGGTERLCPTVLFVGGVHGVERIGSQVILALLNSLLQRLTWDKHLQQLLTEVRLAFVPVMNPVGLLLGTRGNGNQVDLMRNAPIESREKVSFLVGGQRLSSKLPWFRGGPGMELETAGLVAYVQQLLGQSTSLISLDAHSGFGLTDHIWFPYAHTKAPFENAHFIFYLKQLFDASYPHHGHYRLAPQSQFYRTHGDIWDYLYGQHHIQDPQASVPFLPLTLEMGSWAWIKKNPRQIFNFAGFFNPQKTHRHHRILRRHTVLMQFLMETAYARVLEGLTPEYLTQLTQRAQQYWYRETLG</sequence>
<dbReference type="PANTHER" id="PTHR11705">
    <property type="entry name" value="PROTEASE FAMILY M14 CARBOXYPEPTIDASE A,B"/>
    <property type="match status" value="1"/>
</dbReference>
<feature type="domain" description="Peptidase M14" evidence="9">
    <location>
        <begin position="9"/>
        <end position="288"/>
    </location>
</feature>
<gene>
    <name evidence="10" type="ORF">H9J30_14725</name>
</gene>
<comment type="caution">
    <text evidence="10">The sequence shown here is derived from an EMBL/GenBank/DDBJ whole genome shotgun (WGS) entry which is preliminary data.</text>
</comment>
<keyword evidence="3" id="KW-0645">Protease</keyword>
<comment type="cofactor">
    <cofactor evidence="1">
        <name>Zn(2+)</name>
        <dbReference type="ChEBI" id="CHEBI:29105"/>
    </cofactor>
</comment>
<evidence type="ECO:0000256" key="8">
    <source>
        <dbReference type="PROSITE-ProRule" id="PRU01379"/>
    </source>
</evidence>
<dbReference type="PANTHER" id="PTHR11705:SF143">
    <property type="entry name" value="SLL0236 PROTEIN"/>
    <property type="match status" value="1"/>
</dbReference>
<dbReference type="Proteomes" id="UP000829384">
    <property type="component" value="Unassembled WGS sequence"/>
</dbReference>
<evidence type="ECO:0000259" key="9">
    <source>
        <dbReference type="PROSITE" id="PS52035"/>
    </source>
</evidence>
<dbReference type="PROSITE" id="PS52035">
    <property type="entry name" value="PEPTIDASE_M14"/>
    <property type="match status" value="1"/>
</dbReference>
<dbReference type="PROSITE" id="PS00132">
    <property type="entry name" value="CARBOXYPEPT_ZN_1"/>
    <property type="match status" value="1"/>
</dbReference>
<evidence type="ECO:0000256" key="5">
    <source>
        <dbReference type="ARBA" id="ARBA00022801"/>
    </source>
</evidence>
<evidence type="ECO:0000256" key="6">
    <source>
        <dbReference type="ARBA" id="ARBA00022833"/>
    </source>
</evidence>
<evidence type="ECO:0000256" key="3">
    <source>
        <dbReference type="ARBA" id="ARBA00022670"/>
    </source>
</evidence>
<keyword evidence="11" id="KW-1185">Reference proteome</keyword>
<evidence type="ECO:0000256" key="2">
    <source>
        <dbReference type="ARBA" id="ARBA00005988"/>
    </source>
</evidence>
<name>A0ABS9QXS0_9GAMM</name>
<dbReference type="SUPFAM" id="SSF53187">
    <property type="entry name" value="Zn-dependent exopeptidases"/>
    <property type="match status" value="1"/>
</dbReference>
<evidence type="ECO:0000256" key="7">
    <source>
        <dbReference type="ARBA" id="ARBA00023049"/>
    </source>
</evidence>
<evidence type="ECO:0000313" key="10">
    <source>
        <dbReference type="EMBL" id="MCG9965158.1"/>
    </source>
</evidence>
<dbReference type="EMBL" id="JACSDI010000011">
    <property type="protein sequence ID" value="MCG9965158.1"/>
    <property type="molecule type" value="Genomic_DNA"/>
</dbReference>
<dbReference type="Pfam" id="PF00246">
    <property type="entry name" value="Peptidase_M14"/>
    <property type="match status" value="1"/>
</dbReference>
<comment type="caution">
    <text evidence="8">Lacks conserved residue(s) required for the propagation of feature annotation.</text>
</comment>
<reference evidence="10 11" key="1">
    <citation type="submission" date="2020-08" db="EMBL/GenBank/DDBJ databases">
        <title>Whole genome sequence of Shewanella sp strain PS-2.</title>
        <authorList>
            <person name="Das S.K."/>
        </authorList>
    </citation>
    <scope>NUCLEOTIDE SEQUENCE [LARGE SCALE GENOMIC DNA]</scope>
    <source>
        <strain evidence="10 11">PS-2</strain>
    </source>
</reference>
<evidence type="ECO:0000313" key="11">
    <source>
        <dbReference type="Proteomes" id="UP000829384"/>
    </source>
</evidence>
<dbReference type="InterPro" id="IPR000834">
    <property type="entry name" value="Peptidase_M14"/>
</dbReference>
<dbReference type="CDD" id="cd03862">
    <property type="entry name" value="M14-like"/>
    <property type="match status" value="1"/>
</dbReference>
<evidence type="ECO:0000256" key="4">
    <source>
        <dbReference type="ARBA" id="ARBA00022723"/>
    </source>
</evidence>
<keyword evidence="5" id="KW-0378">Hydrolase</keyword>
<dbReference type="Gene3D" id="3.40.630.10">
    <property type="entry name" value="Zn peptidases"/>
    <property type="match status" value="1"/>
</dbReference>
<protein>
    <submittedName>
        <fullName evidence="10">DUF2817 domain-containing protein</fullName>
    </submittedName>
</protein>
<comment type="similarity">
    <text evidence="2 8">Belongs to the peptidase M14 family.</text>
</comment>
<keyword evidence="6" id="KW-0862">Zinc</keyword>
<dbReference type="InterPro" id="IPR057246">
    <property type="entry name" value="CARBOXYPEPT_ZN_1"/>
</dbReference>
<evidence type="ECO:0000256" key="1">
    <source>
        <dbReference type="ARBA" id="ARBA00001947"/>
    </source>
</evidence>
<keyword evidence="7" id="KW-0482">Metalloprotease</keyword>
<dbReference type="SMART" id="SM00631">
    <property type="entry name" value="Zn_pept"/>
    <property type="match status" value="1"/>
</dbReference>
<organism evidence="10 11">
    <name type="scientific">Shewanella cutis</name>
    <dbReference type="NCBI Taxonomy" id="2766780"/>
    <lineage>
        <taxon>Bacteria</taxon>
        <taxon>Pseudomonadati</taxon>
        <taxon>Pseudomonadota</taxon>
        <taxon>Gammaproteobacteria</taxon>
        <taxon>Alteromonadales</taxon>
        <taxon>Shewanellaceae</taxon>
        <taxon>Shewanella</taxon>
    </lineage>
</organism>
<dbReference type="RefSeq" id="WP_240131674.1">
    <property type="nucleotide sequence ID" value="NZ_JACSDI010000011.1"/>
</dbReference>
<accession>A0ABS9QXS0</accession>